<dbReference type="PANTHER" id="PTHR30411:SF1">
    <property type="entry name" value="CYTOPLASMIC PROTEIN"/>
    <property type="match status" value="1"/>
</dbReference>
<feature type="domain" description="YbaK/aminoacyl-tRNA synthetase-associated" evidence="1">
    <location>
        <begin position="30"/>
        <end position="149"/>
    </location>
</feature>
<proteinExistence type="predicted"/>
<dbReference type="OrthoDB" id="9798760at2"/>
<keyword evidence="3" id="KW-1185">Reference proteome</keyword>
<dbReference type="InterPro" id="IPR036754">
    <property type="entry name" value="YbaK/aa-tRNA-synt-asso_dom_sf"/>
</dbReference>
<dbReference type="EMBL" id="FOOX01000010">
    <property type="protein sequence ID" value="SFG84080.1"/>
    <property type="molecule type" value="Genomic_DNA"/>
</dbReference>
<dbReference type="STRING" id="341036.SAMN05660649_02894"/>
<evidence type="ECO:0000313" key="2">
    <source>
        <dbReference type="EMBL" id="SFG84080.1"/>
    </source>
</evidence>
<sequence length="159" mass="17161">MAENLSKSAQKVQAELNRYGIELKVVEFSESTRTSQEAADAIGCELGQIAKSLIFKGKTSKKPVCIIASGANRVNEKKIKEIIGEKIEKADAAFVLEHTGYAIGGVPPVGHKSSIKPLIDEDLLKYQEIWSAAGTPHAVFKLTPDDLLRITGGEVISVK</sequence>
<gene>
    <name evidence="2" type="ORF">SAMN05660649_02894</name>
</gene>
<dbReference type="RefSeq" id="WP_092472088.1">
    <property type="nucleotide sequence ID" value="NZ_FOOX01000010.1"/>
</dbReference>
<dbReference type="PANTHER" id="PTHR30411">
    <property type="entry name" value="CYTOPLASMIC PROTEIN"/>
    <property type="match status" value="1"/>
</dbReference>
<organism evidence="2 3">
    <name type="scientific">Desulfotruncus arcticus DSM 17038</name>
    <dbReference type="NCBI Taxonomy" id="1121424"/>
    <lineage>
        <taxon>Bacteria</taxon>
        <taxon>Bacillati</taxon>
        <taxon>Bacillota</taxon>
        <taxon>Clostridia</taxon>
        <taxon>Eubacteriales</taxon>
        <taxon>Desulfallaceae</taxon>
        <taxon>Desulfotruncus</taxon>
    </lineage>
</organism>
<dbReference type="Pfam" id="PF04073">
    <property type="entry name" value="tRNA_edit"/>
    <property type="match status" value="1"/>
</dbReference>
<accession>A0A1I2V4H2</accession>
<dbReference type="CDD" id="cd04333">
    <property type="entry name" value="ProX_deacylase"/>
    <property type="match status" value="1"/>
</dbReference>
<dbReference type="AlphaFoldDB" id="A0A1I2V4H2"/>
<evidence type="ECO:0000313" key="3">
    <source>
        <dbReference type="Proteomes" id="UP000199337"/>
    </source>
</evidence>
<dbReference type="GO" id="GO:0002161">
    <property type="term" value="F:aminoacyl-tRNA deacylase activity"/>
    <property type="evidence" value="ECO:0007669"/>
    <property type="project" value="InterPro"/>
</dbReference>
<reference evidence="3" key="1">
    <citation type="submission" date="2016-10" db="EMBL/GenBank/DDBJ databases">
        <authorList>
            <person name="Varghese N."/>
            <person name="Submissions S."/>
        </authorList>
    </citation>
    <scope>NUCLEOTIDE SEQUENCE [LARGE SCALE GENOMIC DNA]</scope>
    <source>
        <strain evidence="3">DSM 17038</strain>
    </source>
</reference>
<dbReference type="SUPFAM" id="SSF55826">
    <property type="entry name" value="YbaK/ProRS associated domain"/>
    <property type="match status" value="1"/>
</dbReference>
<evidence type="ECO:0000259" key="1">
    <source>
        <dbReference type="Pfam" id="PF04073"/>
    </source>
</evidence>
<protein>
    <submittedName>
        <fullName evidence="2">Cys-tRNA(Pro) deacylase</fullName>
    </submittedName>
</protein>
<dbReference type="Proteomes" id="UP000199337">
    <property type="component" value="Unassembled WGS sequence"/>
</dbReference>
<dbReference type="InterPro" id="IPR007214">
    <property type="entry name" value="YbaK/aa-tRNA-synth-assoc-dom"/>
</dbReference>
<dbReference type="Gene3D" id="3.90.960.10">
    <property type="entry name" value="YbaK/aminoacyl-tRNA synthetase-associated domain"/>
    <property type="match status" value="1"/>
</dbReference>
<name>A0A1I2V4H2_9FIRM</name>